<dbReference type="AlphaFoldDB" id="A0A850P661"/>
<gene>
    <name evidence="2" type="ORF">HUK82_01975</name>
</gene>
<dbReference type="InterPro" id="IPR011105">
    <property type="entry name" value="Cell_wall_hydrolase_SleB"/>
</dbReference>
<name>A0A850P661_9PROT</name>
<dbReference type="Pfam" id="PF07486">
    <property type="entry name" value="Hydrolase_2"/>
    <property type="match status" value="1"/>
</dbReference>
<proteinExistence type="predicted"/>
<organism evidence="2 3">
    <name type="scientific">Ameyamaea chiangmaiensis</name>
    <dbReference type="NCBI Taxonomy" id="442969"/>
    <lineage>
        <taxon>Bacteria</taxon>
        <taxon>Pseudomonadati</taxon>
        <taxon>Pseudomonadota</taxon>
        <taxon>Alphaproteobacteria</taxon>
        <taxon>Acetobacterales</taxon>
        <taxon>Acetobacteraceae</taxon>
        <taxon>Ameyamaea</taxon>
    </lineage>
</organism>
<feature type="domain" description="Cell wall hydrolase SleB" evidence="1">
    <location>
        <begin position="18"/>
        <end position="129"/>
    </location>
</feature>
<dbReference type="EMBL" id="JABXXR010000007">
    <property type="protein sequence ID" value="NVN39334.1"/>
    <property type="molecule type" value="Genomic_DNA"/>
</dbReference>
<keyword evidence="2" id="KW-0378">Hydrolase</keyword>
<dbReference type="InterPro" id="IPR042047">
    <property type="entry name" value="SleB_dom1"/>
</dbReference>
<evidence type="ECO:0000313" key="2">
    <source>
        <dbReference type="EMBL" id="NVN39334.1"/>
    </source>
</evidence>
<sequence length="138" mass="15171">MTDPIDIAARTAWGEARGEGTTGMQAVLNVIRNRADHPGWWGHDMASVCQCENQFSCWDAEDPNGPKARAVTDEDPLFRYALSMANKAQAHQLPDVTRGSDSYYATTSARPRWASGRTPQIIIGHHAFYRVGLIGNGL</sequence>
<keyword evidence="3" id="KW-1185">Reference proteome</keyword>
<dbReference type="GO" id="GO:0016787">
    <property type="term" value="F:hydrolase activity"/>
    <property type="evidence" value="ECO:0007669"/>
    <property type="project" value="UniProtKB-KW"/>
</dbReference>
<accession>A0A850P661</accession>
<dbReference type="Proteomes" id="UP000585665">
    <property type="component" value="Unassembled WGS sequence"/>
</dbReference>
<dbReference type="Gene3D" id="1.10.10.2520">
    <property type="entry name" value="Cell wall hydrolase SleB, domain 1"/>
    <property type="match status" value="1"/>
</dbReference>
<evidence type="ECO:0000259" key="1">
    <source>
        <dbReference type="Pfam" id="PF07486"/>
    </source>
</evidence>
<reference evidence="2 3" key="1">
    <citation type="submission" date="2020-06" db="EMBL/GenBank/DDBJ databases">
        <title>Description of novel acetic acid bacteria.</title>
        <authorList>
            <person name="Sombolestani A."/>
        </authorList>
    </citation>
    <scope>NUCLEOTIDE SEQUENCE [LARGE SCALE GENOMIC DNA]</scope>
    <source>
        <strain evidence="2 3">LMG 27010</strain>
    </source>
</reference>
<dbReference type="RefSeq" id="WP_176612353.1">
    <property type="nucleotide sequence ID" value="NZ_JABXXR010000007.1"/>
</dbReference>
<protein>
    <submittedName>
        <fullName evidence="2">Cell wall hydrolase</fullName>
    </submittedName>
</protein>
<evidence type="ECO:0000313" key="3">
    <source>
        <dbReference type="Proteomes" id="UP000585665"/>
    </source>
</evidence>
<comment type="caution">
    <text evidence="2">The sequence shown here is derived from an EMBL/GenBank/DDBJ whole genome shotgun (WGS) entry which is preliminary data.</text>
</comment>